<evidence type="ECO:0000256" key="1">
    <source>
        <dbReference type="ARBA" id="ARBA00004141"/>
    </source>
</evidence>
<evidence type="ECO:0000256" key="3">
    <source>
        <dbReference type="ARBA" id="ARBA00022692"/>
    </source>
</evidence>
<feature type="domain" description="EamA" evidence="8">
    <location>
        <begin position="101"/>
        <end position="238"/>
    </location>
</feature>
<evidence type="ECO:0000256" key="7">
    <source>
        <dbReference type="SAM" id="MobiDB-lite"/>
    </source>
</evidence>
<dbReference type="PANTHER" id="PTHR31218">
    <property type="entry name" value="WAT1-RELATED PROTEIN"/>
    <property type="match status" value="1"/>
</dbReference>
<reference evidence="9 10" key="1">
    <citation type="submission" date="2019-05" db="EMBL/GenBank/DDBJ databases">
        <title>Mikania micrantha, genome provides insights into the molecular mechanism of rapid growth.</title>
        <authorList>
            <person name="Liu B."/>
        </authorList>
    </citation>
    <scope>NUCLEOTIDE SEQUENCE [LARGE SCALE GENOMIC DNA]</scope>
    <source>
        <strain evidence="9">NLD-2019</strain>
        <tissue evidence="9">Leaf</tissue>
    </source>
</reference>
<accession>A0A5N6MZB7</accession>
<feature type="transmembrane region" description="Helical" evidence="6">
    <location>
        <begin position="219"/>
        <end position="238"/>
    </location>
</feature>
<comment type="caution">
    <text evidence="9">The sequence shown here is derived from an EMBL/GenBank/DDBJ whole genome shotgun (WGS) entry which is preliminary data.</text>
</comment>
<dbReference type="SUPFAM" id="SSF103481">
    <property type="entry name" value="Multidrug resistance efflux transporter EmrE"/>
    <property type="match status" value="1"/>
</dbReference>
<feature type="transmembrane region" description="Helical" evidence="6">
    <location>
        <begin position="12"/>
        <end position="34"/>
    </location>
</feature>
<feature type="transmembrane region" description="Helical" evidence="6">
    <location>
        <begin position="131"/>
        <end position="151"/>
    </location>
</feature>
<keyword evidence="4 6" id="KW-1133">Transmembrane helix</keyword>
<dbReference type="OrthoDB" id="1728340at2759"/>
<evidence type="ECO:0000313" key="10">
    <source>
        <dbReference type="Proteomes" id="UP000326396"/>
    </source>
</evidence>
<feature type="transmembrane region" description="Helical" evidence="6">
    <location>
        <begin position="167"/>
        <end position="187"/>
    </location>
</feature>
<dbReference type="Pfam" id="PF00892">
    <property type="entry name" value="EamA"/>
    <property type="match status" value="1"/>
</dbReference>
<dbReference type="GO" id="GO:0022857">
    <property type="term" value="F:transmembrane transporter activity"/>
    <property type="evidence" value="ECO:0007669"/>
    <property type="project" value="InterPro"/>
</dbReference>
<dbReference type="Proteomes" id="UP000326396">
    <property type="component" value="Linkage Group LG4"/>
</dbReference>
<keyword evidence="5 6" id="KW-0472">Membrane</keyword>
<evidence type="ECO:0000256" key="2">
    <source>
        <dbReference type="ARBA" id="ARBA00007635"/>
    </source>
</evidence>
<dbReference type="GO" id="GO:0016020">
    <property type="term" value="C:membrane"/>
    <property type="evidence" value="ECO:0007669"/>
    <property type="project" value="UniProtKB-SubCell"/>
</dbReference>
<comment type="similarity">
    <text evidence="2 6">Belongs to the drug/metabolite transporter (DMT) superfamily. Plant drug/metabolite exporter (P-DME) (TC 2.A.7.4) family.</text>
</comment>
<name>A0A5N6MZB7_9ASTR</name>
<dbReference type="AlphaFoldDB" id="A0A5N6MZB7"/>
<sequence>MYAQSINLTSTTFVAAFANLIPPFTFIIATMFRLEKVEISKISGKAKVIGLLVGVGGAMLLTFYKGHQLINIGSTRFNLLHGGRRMDAHMTPPHNTSAHIFGSILALIYSLFIALCYILQSKLTVKYPCHYSNTFLFSVFGFIQSLVYVVITERSWNQVKLNSRTRLFSAIVQGLCSILAVSLALTVVRLQGPLFVSVFNPLVLIFVAMASILVLGEKLYVGSLLGSIIIIAGLYMVLWGKSKETKRSSTLASSVSSKDVNAISNTTITLETVSMAPNSFTVSVDKEDELPPKSSREKHEEHEIVEED</sequence>
<dbReference type="InterPro" id="IPR037185">
    <property type="entry name" value="EmrE-like"/>
</dbReference>
<feature type="transmembrane region" description="Helical" evidence="6">
    <location>
        <begin position="100"/>
        <end position="119"/>
    </location>
</feature>
<feature type="transmembrane region" description="Helical" evidence="6">
    <location>
        <begin position="46"/>
        <end position="64"/>
    </location>
</feature>
<dbReference type="InterPro" id="IPR000620">
    <property type="entry name" value="EamA_dom"/>
</dbReference>
<feature type="compositionally biased region" description="Basic and acidic residues" evidence="7">
    <location>
        <begin position="289"/>
        <end position="302"/>
    </location>
</feature>
<gene>
    <name evidence="9" type="ORF">E3N88_27968</name>
</gene>
<evidence type="ECO:0000259" key="8">
    <source>
        <dbReference type="Pfam" id="PF00892"/>
    </source>
</evidence>
<dbReference type="InterPro" id="IPR030184">
    <property type="entry name" value="WAT1-related"/>
</dbReference>
<keyword evidence="3 6" id="KW-0812">Transmembrane</keyword>
<keyword evidence="10" id="KW-1185">Reference proteome</keyword>
<comment type="subcellular location">
    <subcellularLocation>
        <location evidence="1 6">Membrane</location>
        <topology evidence="1 6">Multi-pass membrane protein</topology>
    </subcellularLocation>
</comment>
<evidence type="ECO:0000256" key="6">
    <source>
        <dbReference type="RuleBase" id="RU363077"/>
    </source>
</evidence>
<proteinExistence type="inferred from homology"/>
<feature type="transmembrane region" description="Helical" evidence="6">
    <location>
        <begin position="194"/>
        <end position="213"/>
    </location>
</feature>
<feature type="region of interest" description="Disordered" evidence="7">
    <location>
        <begin position="285"/>
        <end position="308"/>
    </location>
</feature>
<dbReference type="EMBL" id="SZYD01000014">
    <property type="protein sequence ID" value="KAD4179377.1"/>
    <property type="molecule type" value="Genomic_DNA"/>
</dbReference>
<protein>
    <recommendedName>
        <fullName evidence="6">WAT1-related protein</fullName>
    </recommendedName>
</protein>
<evidence type="ECO:0000256" key="4">
    <source>
        <dbReference type="ARBA" id="ARBA00022989"/>
    </source>
</evidence>
<organism evidence="9 10">
    <name type="scientific">Mikania micrantha</name>
    <name type="common">bitter vine</name>
    <dbReference type="NCBI Taxonomy" id="192012"/>
    <lineage>
        <taxon>Eukaryota</taxon>
        <taxon>Viridiplantae</taxon>
        <taxon>Streptophyta</taxon>
        <taxon>Embryophyta</taxon>
        <taxon>Tracheophyta</taxon>
        <taxon>Spermatophyta</taxon>
        <taxon>Magnoliopsida</taxon>
        <taxon>eudicotyledons</taxon>
        <taxon>Gunneridae</taxon>
        <taxon>Pentapetalae</taxon>
        <taxon>asterids</taxon>
        <taxon>campanulids</taxon>
        <taxon>Asterales</taxon>
        <taxon>Asteraceae</taxon>
        <taxon>Asteroideae</taxon>
        <taxon>Heliantheae alliance</taxon>
        <taxon>Eupatorieae</taxon>
        <taxon>Mikania</taxon>
    </lineage>
</organism>
<evidence type="ECO:0000313" key="9">
    <source>
        <dbReference type="EMBL" id="KAD4179377.1"/>
    </source>
</evidence>
<evidence type="ECO:0000256" key="5">
    <source>
        <dbReference type="ARBA" id="ARBA00023136"/>
    </source>
</evidence>